<evidence type="ECO:0000259" key="1">
    <source>
        <dbReference type="Pfam" id="PF00534"/>
    </source>
</evidence>
<dbReference type="EMBL" id="QJJX01000027">
    <property type="protein sequence ID" value="PXX20936.1"/>
    <property type="molecule type" value="Genomic_DNA"/>
</dbReference>
<reference evidence="2 3" key="1">
    <citation type="submission" date="2018-05" db="EMBL/GenBank/DDBJ databases">
        <title>Genomic Encyclopedia of Type Strains, Phase I: the one thousand microbial genomes (KMG-I) project.</title>
        <authorList>
            <person name="Kyrpides N."/>
        </authorList>
    </citation>
    <scope>NUCLEOTIDE SEQUENCE [LARGE SCALE GENOMIC DNA]</scope>
    <source>
        <strain evidence="2 3">DSM 15611</strain>
    </source>
</reference>
<name>A0A318HV40_9BACT</name>
<dbReference type="InterPro" id="IPR001296">
    <property type="entry name" value="Glyco_trans_1"/>
</dbReference>
<sequence>MNTITSKSLCLITNIGSHYRFPIFSEMAKLFACHFYLGDKVNTPIKRFDYNQLSGYQQTIKNVYFGPFYWQRGSVRLLFKPYRYYIIDGEPFCLSSWAILLLAKLTRKKTIAWTHGWYGREGTIKRLVKKLFFSLHSALMVYSKYAINLMKKEGIPNNKMYCIANSIDSDNERAIRERLIHNDIYRKHFVNDYPTIIYCGRIQKRKKLEMLVDCASQLKQEGRPVNIVFVGKDVDQVRIDQYAETQNVADCIWMYGPCYDDEVLGQLFYNAHVCVSPGNVGLTAIHSLTFGCPVVTHNNFAYQMPEFEAIRQGETGSFFEQGNPQSLKREIERWICVDSIKRNETRRKAFDEIDRKWNIHYQTEIIRKVINDV</sequence>
<dbReference type="PANTHER" id="PTHR12526">
    <property type="entry name" value="GLYCOSYLTRANSFERASE"/>
    <property type="match status" value="1"/>
</dbReference>
<dbReference type="AlphaFoldDB" id="A0A318HV40"/>
<dbReference type="GO" id="GO:0016757">
    <property type="term" value="F:glycosyltransferase activity"/>
    <property type="evidence" value="ECO:0007669"/>
    <property type="project" value="InterPro"/>
</dbReference>
<dbReference type="SUPFAM" id="SSF53756">
    <property type="entry name" value="UDP-Glycosyltransferase/glycogen phosphorylase"/>
    <property type="match status" value="1"/>
</dbReference>
<organism evidence="2 3">
    <name type="scientific">Hoylesella shahii DSM 15611 = JCM 12083</name>
    <dbReference type="NCBI Taxonomy" id="1122991"/>
    <lineage>
        <taxon>Bacteria</taxon>
        <taxon>Pseudomonadati</taxon>
        <taxon>Bacteroidota</taxon>
        <taxon>Bacteroidia</taxon>
        <taxon>Bacteroidales</taxon>
        <taxon>Prevotellaceae</taxon>
        <taxon>Hoylesella</taxon>
    </lineage>
</organism>
<accession>A0A318HV40</accession>
<dbReference type="Proteomes" id="UP000248314">
    <property type="component" value="Unassembled WGS sequence"/>
</dbReference>
<keyword evidence="3" id="KW-1185">Reference proteome</keyword>
<evidence type="ECO:0000313" key="2">
    <source>
        <dbReference type="EMBL" id="PXX20936.1"/>
    </source>
</evidence>
<comment type="caution">
    <text evidence="2">The sequence shown here is derived from an EMBL/GenBank/DDBJ whole genome shotgun (WGS) entry which is preliminary data.</text>
</comment>
<gene>
    <name evidence="2" type="ORF">EJ73_02103</name>
</gene>
<keyword evidence="2" id="KW-0808">Transferase</keyword>
<dbReference type="RefSeq" id="WP_025816617.1">
    <property type="nucleotide sequence ID" value="NZ_BAIZ01000028.1"/>
</dbReference>
<evidence type="ECO:0000313" key="3">
    <source>
        <dbReference type="Proteomes" id="UP000248314"/>
    </source>
</evidence>
<dbReference type="OrthoDB" id="9790710at2"/>
<dbReference type="STRING" id="1122991.GCA_000613445_01144"/>
<dbReference type="PANTHER" id="PTHR12526:SF637">
    <property type="entry name" value="GLYCOSYLTRANSFERASE EPSF-RELATED"/>
    <property type="match status" value="1"/>
</dbReference>
<dbReference type="CDD" id="cd03801">
    <property type="entry name" value="GT4_PimA-like"/>
    <property type="match status" value="1"/>
</dbReference>
<feature type="domain" description="Glycosyl transferase family 1" evidence="1">
    <location>
        <begin position="189"/>
        <end position="346"/>
    </location>
</feature>
<dbReference type="Pfam" id="PF00534">
    <property type="entry name" value="Glycos_transf_1"/>
    <property type="match status" value="1"/>
</dbReference>
<dbReference type="Gene3D" id="3.40.50.2000">
    <property type="entry name" value="Glycogen Phosphorylase B"/>
    <property type="match status" value="2"/>
</dbReference>
<proteinExistence type="predicted"/>
<protein>
    <submittedName>
        <fullName evidence="2">Glycosyltransferase involved in cell wall biosynthesis</fullName>
    </submittedName>
</protein>